<comment type="caution">
    <text evidence="2">The sequence shown here is derived from an EMBL/GenBank/DDBJ whole genome shotgun (WGS) entry which is preliminary data.</text>
</comment>
<dbReference type="InterPro" id="IPR036866">
    <property type="entry name" value="RibonucZ/Hydroxyglut_hydro"/>
</dbReference>
<dbReference type="SUPFAM" id="SSF56281">
    <property type="entry name" value="Metallo-hydrolase/oxidoreductase"/>
    <property type="match status" value="1"/>
</dbReference>
<accession>A0A7V7PNL3</accession>
<dbReference type="EMBL" id="VZDO01000010">
    <property type="protein sequence ID" value="KAB0679365.1"/>
    <property type="molecule type" value="Genomic_DNA"/>
</dbReference>
<proteinExistence type="predicted"/>
<keyword evidence="2" id="KW-0378">Hydrolase</keyword>
<feature type="domain" description="Metallo-beta-lactamase" evidence="1">
    <location>
        <begin position="72"/>
        <end position="229"/>
    </location>
</feature>
<sequence>MTVFVCIACGTLYPDDDVPPPACPICRDERQFVPPGGQEWTTREKLAARHKPTFAAEGELLGIGIAPDFAIGQRTLLVRTPAGNVLWDCVPLLTPATVDLIGGIGGLAAIAISHPHYYSAMADWAEAFDCPVLLHAADREWVMRPSRRIEFWEGERRPLLPGLTLVRCGGHFAGGTVLHVDAAARRKPALLVGDILQVTPGCDRLGFMRSYPNYLPLGPRAVEAVAAALHGLDFEAIYGAFWGRVVPEGGRAVLEASVARHVAWASDRAAEI</sequence>
<dbReference type="RefSeq" id="WP_150970407.1">
    <property type="nucleotide sequence ID" value="NZ_VZDO01000010.1"/>
</dbReference>
<dbReference type="AlphaFoldDB" id="A0A7V7PNL3"/>
<dbReference type="Proteomes" id="UP000432089">
    <property type="component" value="Unassembled WGS sequence"/>
</dbReference>
<dbReference type="InterPro" id="IPR001279">
    <property type="entry name" value="Metallo-B-lactamas"/>
</dbReference>
<dbReference type="Gene3D" id="3.60.15.10">
    <property type="entry name" value="Ribonuclease Z/Hydroxyacylglutathione hydrolase-like"/>
    <property type="match status" value="1"/>
</dbReference>
<reference evidence="2 3" key="1">
    <citation type="submission" date="2019-09" db="EMBL/GenBank/DDBJ databases">
        <title>YIM 132180 draft genome.</title>
        <authorList>
            <person name="Zhang K."/>
        </authorList>
    </citation>
    <scope>NUCLEOTIDE SEQUENCE [LARGE SCALE GENOMIC DNA]</scope>
    <source>
        <strain evidence="2 3">YIM 132180</strain>
    </source>
</reference>
<keyword evidence="3" id="KW-1185">Reference proteome</keyword>
<dbReference type="SMART" id="SM00849">
    <property type="entry name" value="Lactamase_B"/>
    <property type="match status" value="1"/>
</dbReference>
<dbReference type="GO" id="GO:0016787">
    <property type="term" value="F:hydrolase activity"/>
    <property type="evidence" value="ECO:0007669"/>
    <property type="project" value="UniProtKB-KW"/>
</dbReference>
<dbReference type="PANTHER" id="PTHR36839">
    <property type="entry name" value="METALLO-BETA-LACTAMASE FAMILY PROTEIN (AFU_ORTHOLOGUE AFUA_5G12770)"/>
    <property type="match status" value="1"/>
</dbReference>
<organism evidence="2 3">
    <name type="scientific">Plantimonas leprariae</name>
    <dbReference type="NCBI Taxonomy" id="2615207"/>
    <lineage>
        <taxon>Bacteria</taxon>
        <taxon>Pseudomonadati</taxon>
        <taxon>Pseudomonadota</taxon>
        <taxon>Alphaproteobacteria</taxon>
        <taxon>Hyphomicrobiales</taxon>
        <taxon>Aurantimonadaceae</taxon>
        <taxon>Plantimonas</taxon>
    </lineage>
</organism>
<name>A0A7V7PNL3_9HYPH</name>
<protein>
    <submittedName>
        <fullName evidence="2">MBL fold metallo-hydrolase</fullName>
    </submittedName>
</protein>
<evidence type="ECO:0000313" key="2">
    <source>
        <dbReference type="EMBL" id="KAB0679365.1"/>
    </source>
</evidence>
<dbReference type="PANTHER" id="PTHR36839:SF1">
    <property type="entry name" value="METALLO-BETA-LACTAMASE FAMILY PROTEIN (AFU_ORTHOLOGUE AFUA_5G12770)"/>
    <property type="match status" value="1"/>
</dbReference>
<evidence type="ECO:0000259" key="1">
    <source>
        <dbReference type="SMART" id="SM00849"/>
    </source>
</evidence>
<evidence type="ECO:0000313" key="3">
    <source>
        <dbReference type="Proteomes" id="UP000432089"/>
    </source>
</evidence>
<dbReference type="SUPFAM" id="SSF57802">
    <property type="entry name" value="Rubredoxin-like"/>
    <property type="match status" value="1"/>
</dbReference>
<gene>
    <name evidence="2" type="ORF">F6X38_13615</name>
</gene>